<dbReference type="GO" id="GO:0031505">
    <property type="term" value="P:fungal-type cell wall organization"/>
    <property type="evidence" value="ECO:0007669"/>
    <property type="project" value="TreeGrafter"/>
</dbReference>
<comment type="caution">
    <text evidence="10">The sequence shown here is derived from an EMBL/GenBank/DDBJ whole genome shotgun (WGS) entry which is preliminary data.</text>
</comment>
<dbReference type="AlphaFoldDB" id="A0A4T0WYF5"/>
<name>A0A4T0WYF5_9ASCO</name>
<evidence type="ECO:0000256" key="6">
    <source>
        <dbReference type="ARBA" id="ARBA00023145"/>
    </source>
</evidence>
<keyword evidence="3 8" id="KW-0732">Signal</keyword>
<dbReference type="InterPro" id="IPR034164">
    <property type="entry name" value="Pepsin-like_dom"/>
</dbReference>
<dbReference type="InterPro" id="IPR001461">
    <property type="entry name" value="Aspartic_peptidase_A1"/>
</dbReference>
<dbReference type="Proteomes" id="UP000307173">
    <property type="component" value="Unassembled WGS sequence"/>
</dbReference>
<organism evidence="10 11">
    <name type="scientific">Pichia inconspicua</name>
    <dbReference type="NCBI Taxonomy" id="52247"/>
    <lineage>
        <taxon>Eukaryota</taxon>
        <taxon>Fungi</taxon>
        <taxon>Dikarya</taxon>
        <taxon>Ascomycota</taxon>
        <taxon>Saccharomycotina</taxon>
        <taxon>Pichiomycetes</taxon>
        <taxon>Pichiales</taxon>
        <taxon>Pichiaceae</taxon>
        <taxon>Pichia</taxon>
    </lineage>
</organism>
<dbReference type="CDD" id="cd05471">
    <property type="entry name" value="pepsin_like"/>
    <property type="match status" value="1"/>
</dbReference>
<dbReference type="PROSITE" id="PS51767">
    <property type="entry name" value="PEPTIDASE_A1"/>
    <property type="match status" value="1"/>
</dbReference>
<evidence type="ECO:0000259" key="9">
    <source>
        <dbReference type="PROSITE" id="PS51767"/>
    </source>
</evidence>
<evidence type="ECO:0000256" key="5">
    <source>
        <dbReference type="ARBA" id="ARBA00022801"/>
    </source>
</evidence>
<evidence type="ECO:0000256" key="4">
    <source>
        <dbReference type="ARBA" id="ARBA00022750"/>
    </source>
</evidence>
<dbReference type="GO" id="GO:0006508">
    <property type="term" value="P:proteolysis"/>
    <property type="evidence" value="ECO:0007669"/>
    <property type="project" value="UniProtKB-KW"/>
</dbReference>
<keyword evidence="11" id="KW-1185">Reference proteome</keyword>
<dbReference type="GO" id="GO:0009277">
    <property type="term" value="C:fungal-type cell wall"/>
    <property type="evidence" value="ECO:0007669"/>
    <property type="project" value="TreeGrafter"/>
</dbReference>
<dbReference type="OrthoDB" id="771136at2759"/>
<dbReference type="InterPro" id="IPR033121">
    <property type="entry name" value="PEPTIDASE_A1"/>
</dbReference>
<dbReference type="EMBL" id="SELW01000567">
    <property type="protein sequence ID" value="TID21052.1"/>
    <property type="molecule type" value="Genomic_DNA"/>
</dbReference>
<dbReference type="STRING" id="52247.A0A4T0WYF5"/>
<sequence>MLLHTTILLSSLLCAFASGVPISNEKYPKVLKFPTNIRNNNIQLYNLRKRGLTSDNIVESETNIHQILLTFPLTLGGHTLDVVVDTGSRPTWIYNGVNDQSSSLCQLDSCFTSLDNINISNDDYAIFYRGNFGAFGKWSTADLSIGGSKPVEFKFGLANTIQGSTGSYSWAGFGYDSDSSPVDTKTHLIDVLKDGGAIDKRILEIHYNDFDNWDSEIMGHGQLIIGGYDDSKNYKFFDMVDNIKYYLALKINSVSDSNGNKIQLGDAQTAVFDSGSTSLLMKQKYKDVVLKDVKFDEEYPGFFACSDYEDYKLEFEIDPSSKISIPLIDISWNSYREEYDLCQLMIGDLPDDVNFEIAFGQYAMKNFDIVFDIDGGQLGLSANSDTVSFT</sequence>
<comment type="similarity">
    <text evidence="1">Belongs to the peptidase A1 family.</text>
</comment>
<feature type="signal peptide" evidence="8">
    <location>
        <begin position="1"/>
        <end position="19"/>
    </location>
</feature>
<keyword evidence="6" id="KW-0865">Zymogen</keyword>
<dbReference type="Pfam" id="PF00026">
    <property type="entry name" value="Asp"/>
    <property type="match status" value="1"/>
</dbReference>
<dbReference type="GO" id="GO:0005576">
    <property type="term" value="C:extracellular region"/>
    <property type="evidence" value="ECO:0007669"/>
    <property type="project" value="TreeGrafter"/>
</dbReference>
<dbReference type="GO" id="GO:0004190">
    <property type="term" value="F:aspartic-type endopeptidase activity"/>
    <property type="evidence" value="ECO:0007669"/>
    <property type="project" value="UniProtKB-KW"/>
</dbReference>
<dbReference type="InterPro" id="IPR021109">
    <property type="entry name" value="Peptidase_aspartic_dom_sf"/>
</dbReference>
<evidence type="ECO:0000256" key="3">
    <source>
        <dbReference type="ARBA" id="ARBA00022729"/>
    </source>
</evidence>
<dbReference type="PRINTS" id="PR00792">
    <property type="entry name" value="PEPSIN"/>
</dbReference>
<dbReference type="PANTHER" id="PTHR47965:SF12">
    <property type="entry name" value="ASPARTIC PROTEINASE 3-RELATED"/>
    <property type="match status" value="1"/>
</dbReference>
<feature type="chain" id="PRO_5020427398" description="Peptidase A1 domain-containing protein" evidence="8">
    <location>
        <begin position="20"/>
        <end position="390"/>
    </location>
</feature>
<keyword evidence="2" id="KW-0645">Protease</keyword>
<evidence type="ECO:0000313" key="11">
    <source>
        <dbReference type="Proteomes" id="UP000307173"/>
    </source>
</evidence>
<evidence type="ECO:0000256" key="8">
    <source>
        <dbReference type="SAM" id="SignalP"/>
    </source>
</evidence>
<accession>A0A4T0WYF5</accession>
<feature type="domain" description="Peptidase A1" evidence="9">
    <location>
        <begin position="69"/>
        <end position="381"/>
    </location>
</feature>
<evidence type="ECO:0000256" key="2">
    <source>
        <dbReference type="ARBA" id="ARBA00022670"/>
    </source>
</evidence>
<dbReference type="SUPFAM" id="SSF50630">
    <property type="entry name" value="Acid proteases"/>
    <property type="match status" value="1"/>
</dbReference>
<dbReference type="Gene3D" id="2.40.70.10">
    <property type="entry name" value="Acid Proteases"/>
    <property type="match status" value="2"/>
</dbReference>
<evidence type="ECO:0000256" key="7">
    <source>
        <dbReference type="ARBA" id="ARBA00023157"/>
    </source>
</evidence>
<proteinExistence type="inferred from homology"/>
<evidence type="ECO:0000256" key="1">
    <source>
        <dbReference type="ARBA" id="ARBA00007447"/>
    </source>
</evidence>
<dbReference type="PANTHER" id="PTHR47965">
    <property type="entry name" value="ASPARTYL PROTEASE-RELATED"/>
    <property type="match status" value="1"/>
</dbReference>
<keyword evidence="7" id="KW-1015">Disulfide bond</keyword>
<evidence type="ECO:0000313" key="10">
    <source>
        <dbReference type="EMBL" id="TID21052.1"/>
    </source>
</evidence>
<keyword evidence="4" id="KW-0064">Aspartyl protease</keyword>
<gene>
    <name evidence="10" type="ORF">CANINC_003547</name>
</gene>
<protein>
    <recommendedName>
        <fullName evidence="9">Peptidase A1 domain-containing protein</fullName>
    </recommendedName>
</protein>
<reference evidence="10 11" key="1">
    <citation type="journal article" date="2019" name="Front. Genet.">
        <title>Whole-Genome Sequencing of the Opportunistic Yeast Pathogen Candida inconspicua Uncovers Its Hybrid Origin.</title>
        <authorList>
            <person name="Mixao V."/>
            <person name="Hansen A.P."/>
            <person name="Saus E."/>
            <person name="Boekhout T."/>
            <person name="Lass-Florl C."/>
            <person name="Gabaldon T."/>
        </authorList>
    </citation>
    <scope>NUCLEOTIDE SEQUENCE [LARGE SCALE GENOMIC DNA]</scope>
    <source>
        <strain evidence="10 11">CBS 180</strain>
    </source>
</reference>
<keyword evidence="5" id="KW-0378">Hydrolase</keyword>